<dbReference type="InterPro" id="IPR003658">
    <property type="entry name" value="Anti-sigma_ant"/>
</dbReference>
<dbReference type="CDD" id="cd07043">
    <property type="entry name" value="STAS_anti-anti-sigma_factors"/>
    <property type="match status" value="1"/>
</dbReference>
<dbReference type="Pfam" id="PF01740">
    <property type="entry name" value="STAS"/>
    <property type="match status" value="1"/>
</dbReference>
<evidence type="ECO:0000259" key="3">
    <source>
        <dbReference type="PROSITE" id="PS50801"/>
    </source>
</evidence>
<dbReference type="NCBIfam" id="TIGR00377">
    <property type="entry name" value="ant_ant_sig"/>
    <property type="match status" value="1"/>
</dbReference>
<dbReference type="Proteomes" id="UP000002066">
    <property type="component" value="Chromosome"/>
</dbReference>
<feature type="domain" description="STAS" evidence="3">
    <location>
        <begin position="16"/>
        <end position="103"/>
    </location>
</feature>
<dbReference type="KEGG" id="sfa:Sfla_5796"/>
<dbReference type="PANTHER" id="PTHR33495">
    <property type="entry name" value="ANTI-SIGMA FACTOR ANTAGONIST TM_1081-RELATED-RELATED"/>
    <property type="match status" value="1"/>
</dbReference>
<dbReference type="PROSITE" id="PS50801">
    <property type="entry name" value="STAS"/>
    <property type="match status" value="1"/>
</dbReference>
<protein>
    <recommendedName>
        <fullName evidence="2">Anti-sigma factor antagonist</fullName>
    </recommendedName>
</protein>
<reference evidence="4 5" key="1">
    <citation type="submission" date="2011-01" db="EMBL/GenBank/DDBJ databases">
        <title>Complete sequence of chromosome of Streptomyces flavogriseus ATCC 33331.</title>
        <authorList>
            <consortium name="US DOE Joint Genome Institute"/>
            <person name="Lucas S."/>
            <person name="Copeland A."/>
            <person name="Lapidus A."/>
            <person name="Cheng J.-F."/>
            <person name="Goodwin L."/>
            <person name="Pitluck S."/>
            <person name="Davenport K."/>
            <person name="Detter J.C."/>
            <person name="Han C."/>
            <person name="Tapia R."/>
            <person name="Land M."/>
            <person name="Hauser L."/>
            <person name="Kyrpides N."/>
            <person name="Ivanova N."/>
            <person name="Ovchinnikova G."/>
            <person name="Pagani I."/>
            <person name="Brumm P."/>
            <person name="Mead D."/>
            <person name="Woyke T."/>
        </authorList>
    </citation>
    <scope>NUCLEOTIDE SEQUENCE [LARGE SCALE GENOMIC DNA]</scope>
    <source>
        <strain evidence="5">ATCC 33331 / IAF-45CD</strain>
    </source>
</reference>
<comment type="similarity">
    <text evidence="1 2">Belongs to the anti-sigma-factor antagonist family.</text>
</comment>
<evidence type="ECO:0000313" key="4">
    <source>
        <dbReference type="EMBL" id="ADW07186.1"/>
    </source>
</evidence>
<evidence type="ECO:0000256" key="1">
    <source>
        <dbReference type="ARBA" id="ARBA00009013"/>
    </source>
</evidence>
<dbReference type="PANTHER" id="PTHR33495:SF2">
    <property type="entry name" value="ANTI-SIGMA FACTOR ANTAGONIST TM_1081-RELATED"/>
    <property type="match status" value="1"/>
</dbReference>
<gene>
    <name evidence="4" type="ordered locus">Sfla_5796</name>
</gene>
<name>A0A8D3WL38_STRFA</name>
<proteinExistence type="inferred from homology"/>
<dbReference type="SUPFAM" id="SSF52091">
    <property type="entry name" value="SpoIIaa-like"/>
    <property type="match status" value="1"/>
</dbReference>
<dbReference type="AlphaFoldDB" id="A0A8D3WL38"/>
<dbReference type="Gene3D" id="3.30.750.24">
    <property type="entry name" value="STAS domain"/>
    <property type="match status" value="1"/>
</dbReference>
<dbReference type="GO" id="GO:0043856">
    <property type="term" value="F:anti-sigma factor antagonist activity"/>
    <property type="evidence" value="ECO:0007669"/>
    <property type="project" value="InterPro"/>
</dbReference>
<accession>A0A8D3WL38</accession>
<dbReference type="EMBL" id="CP002475">
    <property type="protein sequence ID" value="ADW07186.1"/>
    <property type="molecule type" value="Genomic_DNA"/>
</dbReference>
<organism evidence="4 5">
    <name type="scientific">Streptomyces pratensis (strain ATCC 33331 / IAF-45CD)</name>
    <dbReference type="NCBI Taxonomy" id="591167"/>
    <lineage>
        <taxon>Bacteria</taxon>
        <taxon>Bacillati</taxon>
        <taxon>Actinomycetota</taxon>
        <taxon>Actinomycetes</taxon>
        <taxon>Kitasatosporales</taxon>
        <taxon>Streptomycetaceae</taxon>
        <taxon>Streptomyces</taxon>
    </lineage>
</organism>
<evidence type="ECO:0000256" key="2">
    <source>
        <dbReference type="RuleBase" id="RU003749"/>
    </source>
</evidence>
<dbReference type="InterPro" id="IPR002645">
    <property type="entry name" value="STAS_dom"/>
</dbReference>
<dbReference type="InterPro" id="IPR036513">
    <property type="entry name" value="STAS_dom_sf"/>
</dbReference>
<sequence>MPDRALVVTADHSPSGAVVLRLKGVLDHLTAARFRRTVEEIPLRAESPLVLDMSRLSFCDSVGLTELLLAHRRARTASTSVLLVGVSRELGHLLELTGVDRVLTAGEGPVGGPGDGSRPARE</sequence>
<evidence type="ECO:0000313" key="5">
    <source>
        <dbReference type="Proteomes" id="UP000002066"/>
    </source>
</evidence>